<evidence type="ECO:0008006" key="3">
    <source>
        <dbReference type="Google" id="ProtNLM"/>
    </source>
</evidence>
<dbReference type="Gene3D" id="3.40.1360.10">
    <property type="match status" value="1"/>
</dbReference>
<dbReference type="AlphaFoldDB" id="A0AA37KS37"/>
<organism evidence="1 2">
    <name type="scientific">Alistipes finegoldii</name>
    <dbReference type="NCBI Taxonomy" id="214856"/>
    <lineage>
        <taxon>Bacteria</taxon>
        <taxon>Pseudomonadati</taxon>
        <taxon>Bacteroidota</taxon>
        <taxon>Bacteroidia</taxon>
        <taxon>Bacteroidales</taxon>
        <taxon>Rikenellaceae</taxon>
        <taxon>Alistipes</taxon>
    </lineage>
</organism>
<evidence type="ECO:0000313" key="2">
    <source>
        <dbReference type="Proteomes" id="UP001055105"/>
    </source>
</evidence>
<protein>
    <recommendedName>
        <fullName evidence="3">Toprim domain-containing protein</fullName>
    </recommendedName>
</protein>
<evidence type="ECO:0000313" key="1">
    <source>
        <dbReference type="EMBL" id="GKI19858.1"/>
    </source>
</evidence>
<proteinExistence type="predicted"/>
<dbReference type="Proteomes" id="UP001055105">
    <property type="component" value="Unassembled WGS sequence"/>
</dbReference>
<accession>A0AA37KS37</accession>
<dbReference type="RefSeq" id="WP_227042951.1">
    <property type="nucleotide sequence ID" value="NZ_AP025581.1"/>
</dbReference>
<comment type="caution">
    <text evidence="1">The sequence shown here is derived from an EMBL/GenBank/DDBJ whole genome shotgun (WGS) entry which is preliminary data.</text>
</comment>
<reference evidence="1" key="1">
    <citation type="submission" date="2022-01" db="EMBL/GenBank/DDBJ databases">
        <title>Novel bile acid biosynthetic pathways are enriched in the microbiome of centenarians.</title>
        <authorList>
            <person name="Sato Y."/>
            <person name="Atarashi K."/>
            <person name="Plichta R.D."/>
            <person name="Arai Y."/>
            <person name="Sasajima S."/>
            <person name="Kearney M.S."/>
            <person name="Suda W."/>
            <person name="Takeshita K."/>
            <person name="Sasaki T."/>
            <person name="Okamoto S."/>
            <person name="Skelly N.A."/>
            <person name="Okamura Y."/>
            <person name="Vlamakis H."/>
            <person name="Li Y."/>
            <person name="Tanoue T."/>
            <person name="Takei H."/>
            <person name="Nittono H."/>
            <person name="Narushima S."/>
            <person name="Irie J."/>
            <person name="Itoh H."/>
            <person name="Moriya K."/>
            <person name="Sugiura Y."/>
            <person name="Suematsu M."/>
            <person name="Moritoki N."/>
            <person name="Shibata S."/>
            <person name="Littman R.D."/>
            <person name="Fischbach A.M."/>
            <person name="Uwamino Y."/>
            <person name="Inoue T."/>
            <person name="Honda A."/>
            <person name="Hattori M."/>
            <person name="Murai T."/>
            <person name="Xavier J.R."/>
            <person name="Hirose N."/>
            <person name="Honda K."/>
        </authorList>
    </citation>
    <scope>NUCLEOTIDE SEQUENCE</scope>
    <source>
        <strain evidence="1">CE91-St16</strain>
    </source>
</reference>
<gene>
    <name evidence="1" type="ORF">CE91St16_27660</name>
</gene>
<name>A0AA37KS37_9BACT</name>
<dbReference type="CDD" id="cd00188">
    <property type="entry name" value="TOPRIM"/>
    <property type="match status" value="1"/>
</dbReference>
<sequence>MIDYKEAKKYLLPTLLDYGFKERKDKSCKSCLVFSDGSETLLVYRNQRGIYDHYVNKSASDDYGDAVHFIMKRVLNKTTNLSAEDFCKVEAELSRIAGLGVIKDVINNTSTIQEKQPFDISKYTVERLDLAAVPGACRRFFEQRHIDPRQLAPFKSVIGILVSDRGFKQPLFYWQNMDGNIVGAQYKYIKDNVCQKRFLKNTDRSNSLWMTPIEGSKALFVTEDPLDAIAHSQLFPGARYAYLCTGGTSTKAQREMIHSFSQKFKLPIILGNDNDLAGQLENFKLAYHTANIEYAINSKTQRVLLTVNGAEREWGKDEIVAALQAVMKQRPNMILSIPWAKDWNDDLRSSKKSISLRIAENMARVQIETTKSEQRGMIAGKLP</sequence>
<dbReference type="EMBL" id="BQOL01000002">
    <property type="protein sequence ID" value="GKI19858.1"/>
    <property type="molecule type" value="Genomic_DNA"/>
</dbReference>